<dbReference type="GeneID" id="36517979"/>
<protein>
    <submittedName>
        <fullName evidence="4">Kelch repeat-containing protein 3</fullName>
    </submittedName>
</protein>
<dbReference type="Pfam" id="PF24681">
    <property type="entry name" value="Kelch_KLHDC2_KLHL20_DRC7"/>
    <property type="match status" value="1"/>
</dbReference>
<dbReference type="PANTHER" id="PTHR46063">
    <property type="entry name" value="KELCH DOMAIN-CONTAINING PROTEIN"/>
    <property type="match status" value="1"/>
</dbReference>
<dbReference type="EMBL" id="NDIQ01000022">
    <property type="protein sequence ID" value="PRT56611.1"/>
    <property type="molecule type" value="Genomic_DNA"/>
</dbReference>
<evidence type="ECO:0000313" key="5">
    <source>
        <dbReference type="Proteomes" id="UP000238350"/>
    </source>
</evidence>
<comment type="caution">
    <text evidence="4">The sequence shown here is derived from an EMBL/GenBank/DDBJ whole genome shotgun (WGS) entry which is preliminary data.</text>
</comment>
<feature type="region of interest" description="Disordered" evidence="2">
    <location>
        <begin position="1"/>
        <end position="43"/>
    </location>
</feature>
<gene>
    <name evidence="4" type="ORF">B9G98_04231</name>
</gene>
<dbReference type="STRING" id="45607.A0A2T0FNP0"/>
<evidence type="ECO:0000313" key="4">
    <source>
        <dbReference type="EMBL" id="PRT56611.1"/>
    </source>
</evidence>
<dbReference type="Pfam" id="PF13422">
    <property type="entry name" value="DUF4110"/>
    <property type="match status" value="1"/>
</dbReference>
<accession>A0A2T0FNP0</accession>
<dbReference type="SUPFAM" id="SSF117281">
    <property type="entry name" value="Kelch motif"/>
    <property type="match status" value="1"/>
</dbReference>
<keyword evidence="5" id="KW-1185">Reference proteome</keyword>
<feature type="compositionally biased region" description="Acidic residues" evidence="2">
    <location>
        <begin position="481"/>
        <end position="528"/>
    </location>
</feature>
<name>A0A2T0FNP0_9ASCO</name>
<proteinExistence type="predicted"/>
<feature type="compositionally biased region" description="Basic and acidic residues" evidence="2">
    <location>
        <begin position="16"/>
        <end position="32"/>
    </location>
</feature>
<feature type="domain" description="DUF4110" evidence="3">
    <location>
        <begin position="529"/>
        <end position="612"/>
    </location>
</feature>
<organism evidence="4 5">
    <name type="scientific">Wickerhamiella sorbophila</name>
    <dbReference type="NCBI Taxonomy" id="45607"/>
    <lineage>
        <taxon>Eukaryota</taxon>
        <taxon>Fungi</taxon>
        <taxon>Dikarya</taxon>
        <taxon>Ascomycota</taxon>
        <taxon>Saccharomycotina</taxon>
        <taxon>Dipodascomycetes</taxon>
        <taxon>Dipodascales</taxon>
        <taxon>Trichomonascaceae</taxon>
        <taxon>Wickerhamiella</taxon>
    </lineage>
</organism>
<feature type="region of interest" description="Disordered" evidence="2">
    <location>
        <begin position="480"/>
        <end position="537"/>
    </location>
</feature>
<dbReference type="InterPro" id="IPR052588">
    <property type="entry name" value="Kelch_domain_protein"/>
</dbReference>
<keyword evidence="1" id="KW-0175">Coiled coil</keyword>
<dbReference type="AlphaFoldDB" id="A0A2T0FNP0"/>
<evidence type="ECO:0000259" key="3">
    <source>
        <dbReference type="Pfam" id="PF13422"/>
    </source>
</evidence>
<feature type="coiled-coil region" evidence="1">
    <location>
        <begin position="380"/>
        <end position="411"/>
    </location>
</feature>
<reference evidence="4 5" key="1">
    <citation type="submission" date="2017-04" db="EMBL/GenBank/DDBJ databases">
        <title>Genome sequencing of [Candida] sorbophila.</title>
        <authorList>
            <person name="Ahn J.O."/>
        </authorList>
    </citation>
    <scope>NUCLEOTIDE SEQUENCE [LARGE SCALE GENOMIC DNA]</scope>
    <source>
        <strain evidence="4 5">DS02</strain>
    </source>
</reference>
<dbReference type="PANTHER" id="PTHR46063:SF1">
    <property type="entry name" value="KELCH DOMAIN-CONTAINING PROTEIN 4"/>
    <property type="match status" value="1"/>
</dbReference>
<evidence type="ECO:0000256" key="2">
    <source>
        <dbReference type="SAM" id="MobiDB-lite"/>
    </source>
</evidence>
<dbReference type="Proteomes" id="UP000238350">
    <property type="component" value="Unassembled WGS sequence"/>
</dbReference>
<dbReference type="InterPro" id="IPR015915">
    <property type="entry name" value="Kelch-typ_b-propeller"/>
</dbReference>
<dbReference type="RefSeq" id="XP_024666556.1">
    <property type="nucleotide sequence ID" value="XM_024810788.1"/>
</dbReference>
<sequence>MGKKDSKAAKAAKKTRTAEKAAKSKAKADSKNKKLAAKTGEEEDVDLDEMLAEFARQQAEFEKVTITLSDRPSKRQNASLVANPLQGKHELFLFGGEATSSAYSHFFNDLFVYSIKTDQWRKITSPNTPMPRSSHAMCSHPSGIMLMFGGEFSSPKQSTFYHYGDTWVLDPASKEWTKIECKKQPSSRSGHRMTVWKNYILLHGGFRDLSASTTYLDDLWAFDVTDYKWHQIELPQTMSIPDARSGHSFVPCADGAILWGGYSKVKASRGLQKGKVHVDSWLLKMKSDLKGVRWERRKKGGFAPSPRIGCYMVPHQGRGILFGGVYDTQETEESLTSQFYNTLYSYNIETNRWLSMGLRSRKRRQEPVVPTRERRDDDLQKNLSNILQNLNIDIKEMLADVEAELEDEDEEPVEKKEYPIVSQLPHPRFNSTVAVADNQLFLFGGLWEDGDRDFVFDSFYSIDLGKLDGVKVYWENLGLDDAVDSDEEDDDDEGEDEDEDEEEPEDASLESEEEEEEEEEETLEEEDPDPRPWLPHPKPFQTLTAFYRANINEFVEWALKVDHNARQKELKRIAFELCEARWWERRDVIRAAEDEFEEMGGVDEVIERTGDRSSRR</sequence>
<dbReference type="Gene3D" id="2.120.10.80">
    <property type="entry name" value="Kelch-type beta propeller"/>
    <property type="match status" value="2"/>
</dbReference>
<dbReference type="OrthoDB" id="4447at2759"/>
<evidence type="ECO:0000256" key="1">
    <source>
        <dbReference type="SAM" id="Coils"/>
    </source>
</evidence>
<dbReference type="InterPro" id="IPR025183">
    <property type="entry name" value="DUF4110"/>
</dbReference>